<dbReference type="PANTHER" id="PTHR21666">
    <property type="entry name" value="PEPTIDASE-RELATED"/>
    <property type="match status" value="1"/>
</dbReference>
<dbReference type="EMBL" id="AJWY01008055">
    <property type="protein sequence ID" value="EKC62274.1"/>
    <property type="molecule type" value="Genomic_DNA"/>
</dbReference>
<organism evidence="3">
    <name type="scientific">human gut metagenome</name>
    <dbReference type="NCBI Taxonomy" id="408170"/>
    <lineage>
        <taxon>unclassified sequences</taxon>
        <taxon>metagenomes</taxon>
        <taxon>organismal metagenomes</taxon>
    </lineage>
</organism>
<feature type="non-terminal residue" evidence="3">
    <location>
        <position position="1"/>
    </location>
</feature>
<dbReference type="CDD" id="cd12797">
    <property type="entry name" value="M23_peptidase"/>
    <property type="match status" value="1"/>
</dbReference>
<protein>
    <submittedName>
        <fullName evidence="3">Peptidase M23B</fullName>
    </submittedName>
</protein>
<dbReference type="InterPro" id="IPR050570">
    <property type="entry name" value="Cell_wall_metabolism_enzyme"/>
</dbReference>
<dbReference type="InterPro" id="IPR016047">
    <property type="entry name" value="M23ase_b-sheet_dom"/>
</dbReference>
<name>K1T3V1_9ZZZZ</name>
<comment type="caution">
    <text evidence="3">The sequence shown here is derived from an EMBL/GenBank/DDBJ whole genome shotgun (WGS) entry which is preliminary data.</text>
</comment>
<sequence>RVKTDNGESTRKTEQSVTAVYTVPAADIVTDVPDTRRETAPDTSKTEEETRLSRAAQFVKPIDTDVIKAFSGDTLVMSKTMGDWRTHNGTDYAGNIGDPVRAVNNGRVTKVYDDVLWGTTVEIDHLDGLTVRYCGLGKGSTVSEGDEVKINDKIGNLSEIPAESADGTHFHIEAEKDGKYIDFESLLSA</sequence>
<proteinExistence type="predicted"/>
<dbReference type="SUPFAM" id="SSF51261">
    <property type="entry name" value="Duplicated hybrid motif"/>
    <property type="match status" value="1"/>
</dbReference>
<dbReference type="InterPro" id="IPR011055">
    <property type="entry name" value="Dup_hybrid_motif"/>
</dbReference>
<dbReference type="AlphaFoldDB" id="K1T3V1"/>
<dbReference type="Pfam" id="PF01551">
    <property type="entry name" value="Peptidase_M23"/>
    <property type="match status" value="1"/>
</dbReference>
<evidence type="ECO:0000313" key="3">
    <source>
        <dbReference type="EMBL" id="EKC62274.1"/>
    </source>
</evidence>
<accession>K1T3V1</accession>
<dbReference type="Gene3D" id="2.70.70.10">
    <property type="entry name" value="Glucose Permease (Domain IIA)"/>
    <property type="match status" value="1"/>
</dbReference>
<gene>
    <name evidence="3" type="ORF">LEA_11925</name>
</gene>
<evidence type="ECO:0000259" key="2">
    <source>
        <dbReference type="Pfam" id="PF01551"/>
    </source>
</evidence>
<feature type="region of interest" description="Disordered" evidence="1">
    <location>
        <begin position="28"/>
        <end position="50"/>
    </location>
</feature>
<dbReference type="PANTHER" id="PTHR21666:SF270">
    <property type="entry name" value="MUREIN HYDROLASE ACTIVATOR ENVC"/>
    <property type="match status" value="1"/>
</dbReference>
<feature type="domain" description="M23ase beta-sheet core" evidence="2">
    <location>
        <begin position="86"/>
        <end position="182"/>
    </location>
</feature>
<dbReference type="GO" id="GO:0004222">
    <property type="term" value="F:metalloendopeptidase activity"/>
    <property type="evidence" value="ECO:0007669"/>
    <property type="project" value="TreeGrafter"/>
</dbReference>
<reference evidence="3" key="1">
    <citation type="journal article" date="2013" name="Environ. Microbiol.">
        <title>Microbiota from the distal guts of lean and obese adolescents exhibit partial functional redundancy besides clear differences in community structure.</title>
        <authorList>
            <person name="Ferrer M."/>
            <person name="Ruiz A."/>
            <person name="Lanza F."/>
            <person name="Haange S.B."/>
            <person name="Oberbach A."/>
            <person name="Till H."/>
            <person name="Bargiela R."/>
            <person name="Campoy C."/>
            <person name="Segura M.T."/>
            <person name="Richter M."/>
            <person name="von Bergen M."/>
            <person name="Seifert J."/>
            <person name="Suarez A."/>
        </authorList>
    </citation>
    <scope>NUCLEOTIDE SEQUENCE</scope>
</reference>
<evidence type="ECO:0000256" key="1">
    <source>
        <dbReference type="SAM" id="MobiDB-lite"/>
    </source>
</evidence>
<feature type="compositionally biased region" description="Basic and acidic residues" evidence="1">
    <location>
        <begin position="33"/>
        <end position="50"/>
    </location>
</feature>